<sequence>MIALNGPNGVSETTYTDSSGFYQFTDLTPGTYTIREQQPSGTFYNGYTNTGTDAGVVDGTSGIDIISAINLNSGDAGLEYDFGEIQPTGTFGYDWFDTNRNGVYDQGSEPPIPGVAVTISGTAFAGTPLARPLTAADVPGGLTVTTNSAGRYDYPVLPPGVYTITSVQPTTFDGMSLVHWQEQNGDPTGPNPTIDNPNPRTFSDVVLTAGNASRGPFNFGETAFSGSPPTTPPIIVPPTPPSKRDFLDSTDTSGSSSSGAAAAAPAENVAPSSPGVNAAVADLPQDPQFAVSTGTPTVPAFVAVGAGPGSAPLVRVFNYATGVEVFQFLAYEQSYTGGVHVAVGDINGDGVPDIVTSTGVGGGPRVRVFSGIDGSVLEDFFAYEPTYTGGVSIAVGDVEGIGRDDIITGTETGGAPRISVFNTSNVSNPIASFFAFDSSQRSGVRIAAADFNGDGKADIVATTGPGVTTQVRVFSGADVLLNQANISPIQTINPFGGAFSGGAYIATGDYNGDGMPDIIVGADAGGGPRVQVFSGTDDSILADFFAYEPTFTGGVRVAALDVNGDGHADIIAGAGLGGATRVTIFSGAGVGASLVPNVIDDFFAFDATVLDGVYVGAGTSKPVGGTSPVTTPAAIGSLGLSGTMPPLS</sequence>
<dbReference type="InterPro" id="IPR028994">
    <property type="entry name" value="Integrin_alpha_N"/>
</dbReference>
<protein>
    <recommendedName>
        <fullName evidence="6">SD-repeat containing protein B domain-containing protein</fullName>
    </recommendedName>
</protein>
<evidence type="ECO:0000256" key="2">
    <source>
        <dbReference type="ARBA" id="ARBA00022525"/>
    </source>
</evidence>
<evidence type="ECO:0000256" key="5">
    <source>
        <dbReference type="SAM" id="MobiDB-lite"/>
    </source>
</evidence>
<dbReference type="GO" id="GO:0005576">
    <property type="term" value="C:extracellular region"/>
    <property type="evidence" value="ECO:0007669"/>
    <property type="project" value="UniProtKB-SubCell"/>
</dbReference>
<dbReference type="InterPro" id="IPR000413">
    <property type="entry name" value="Integrin_alpha"/>
</dbReference>
<keyword evidence="3" id="KW-0732">Signal</keyword>
<dbReference type="Gene3D" id="2.130.10.130">
    <property type="entry name" value="Integrin alpha, N-terminal"/>
    <property type="match status" value="2"/>
</dbReference>
<evidence type="ECO:0000256" key="4">
    <source>
        <dbReference type="ARBA" id="ARBA00023180"/>
    </source>
</evidence>
<dbReference type="Pfam" id="PF13517">
    <property type="entry name" value="FG-GAP_3"/>
    <property type="match status" value="1"/>
</dbReference>
<dbReference type="InterPro" id="IPR013783">
    <property type="entry name" value="Ig-like_fold"/>
</dbReference>
<dbReference type="Pfam" id="PF17210">
    <property type="entry name" value="SdrD_B"/>
    <property type="match status" value="2"/>
</dbReference>
<dbReference type="InterPro" id="IPR033764">
    <property type="entry name" value="Sdr_B"/>
</dbReference>
<name>A0A225E0P7_9BACT</name>
<dbReference type="GO" id="GO:0008305">
    <property type="term" value="C:integrin complex"/>
    <property type="evidence" value="ECO:0007669"/>
    <property type="project" value="InterPro"/>
</dbReference>
<dbReference type="GO" id="GO:0007155">
    <property type="term" value="P:cell adhesion"/>
    <property type="evidence" value="ECO:0007669"/>
    <property type="project" value="InterPro"/>
</dbReference>
<dbReference type="PANTHER" id="PTHR46580:SF4">
    <property type="entry name" value="ATP_GTP-BINDING PROTEIN"/>
    <property type="match status" value="1"/>
</dbReference>
<feature type="region of interest" description="Disordered" evidence="5">
    <location>
        <begin position="219"/>
        <end position="280"/>
    </location>
</feature>
<dbReference type="PRINTS" id="PR01185">
    <property type="entry name" value="INTEGRINA"/>
</dbReference>
<dbReference type="Proteomes" id="UP000214646">
    <property type="component" value="Unassembled WGS sequence"/>
</dbReference>
<keyword evidence="8" id="KW-1185">Reference proteome</keyword>
<proteinExistence type="predicted"/>
<dbReference type="Gene3D" id="2.60.40.10">
    <property type="entry name" value="Immunoglobulins"/>
    <property type="match status" value="2"/>
</dbReference>
<evidence type="ECO:0000313" key="8">
    <source>
        <dbReference type="Proteomes" id="UP000214646"/>
    </source>
</evidence>
<dbReference type="InterPro" id="IPR013517">
    <property type="entry name" value="FG-GAP"/>
</dbReference>
<feature type="domain" description="SD-repeat containing protein B" evidence="6">
    <location>
        <begin position="10"/>
        <end position="83"/>
    </location>
</feature>
<gene>
    <name evidence="7" type="ORF">FRUB_00841</name>
</gene>
<organism evidence="7 8">
    <name type="scientific">Fimbriiglobus ruber</name>
    <dbReference type="NCBI Taxonomy" id="1908690"/>
    <lineage>
        <taxon>Bacteria</taxon>
        <taxon>Pseudomonadati</taxon>
        <taxon>Planctomycetota</taxon>
        <taxon>Planctomycetia</taxon>
        <taxon>Gemmatales</taxon>
        <taxon>Gemmataceae</taxon>
        <taxon>Fimbriiglobus</taxon>
    </lineage>
</organism>
<feature type="compositionally biased region" description="Low complexity" evidence="5">
    <location>
        <begin position="253"/>
        <end position="274"/>
    </location>
</feature>
<evidence type="ECO:0000256" key="3">
    <source>
        <dbReference type="ARBA" id="ARBA00022729"/>
    </source>
</evidence>
<feature type="region of interest" description="Disordered" evidence="5">
    <location>
        <begin position="182"/>
        <end position="203"/>
    </location>
</feature>
<keyword evidence="2" id="KW-0964">Secreted</keyword>
<dbReference type="EMBL" id="NIDE01000001">
    <property type="protein sequence ID" value="OWK47142.1"/>
    <property type="molecule type" value="Genomic_DNA"/>
</dbReference>
<feature type="domain" description="SD-repeat containing protein B" evidence="6">
    <location>
        <begin position="94"/>
        <end position="172"/>
    </location>
</feature>
<dbReference type="SUPFAM" id="SSF69318">
    <property type="entry name" value="Integrin alpha N-terminal domain"/>
    <property type="match status" value="1"/>
</dbReference>
<feature type="compositionally biased region" description="Pro residues" evidence="5">
    <location>
        <begin position="229"/>
        <end position="241"/>
    </location>
</feature>
<accession>A0A225E0P7</accession>
<evidence type="ECO:0000256" key="1">
    <source>
        <dbReference type="ARBA" id="ARBA00004613"/>
    </source>
</evidence>
<dbReference type="SUPFAM" id="SSF49478">
    <property type="entry name" value="Cna protein B-type domain"/>
    <property type="match status" value="1"/>
</dbReference>
<dbReference type="AlphaFoldDB" id="A0A225E0P7"/>
<comment type="caution">
    <text evidence="7">The sequence shown here is derived from an EMBL/GenBank/DDBJ whole genome shotgun (WGS) entry which is preliminary data.</text>
</comment>
<dbReference type="SUPFAM" id="SSF117074">
    <property type="entry name" value="Hypothetical protein PA1324"/>
    <property type="match status" value="1"/>
</dbReference>
<feature type="compositionally biased region" description="Polar residues" evidence="5">
    <location>
        <begin position="182"/>
        <end position="201"/>
    </location>
</feature>
<comment type="subcellular location">
    <subcellularLocation>
        <location evidence="1">Secreted</location>
    </subcellularLocation>
</comment>
<dbReference type="Pfam" id="PF01839">
    <property type="entry name" value="FG-GAP"/>
    <property type="match status" value="1"/>
</dbReference>
<dbReference type="PANTHER" id="PTHR46580">
    <property type="entry name" value="SENSOR KINASE-RELATED"/>
    <property type="match status" value="1"/>
</dbReference>
<evidence type="ECO:0000313" key="7">
    <source>
        <dbReference type="EMBL" id="OWK47142.1"/>
    </source>
</evidence>
<keyword evidence="4" id="KW-0325">Glycoprotein</keyword>
<evidence type="ECO:0000259" key="6">
    <source>
        <dbReference type="Pfam" id="PF17210"/>
    </source>
</evidence>
<reference evidence="8" key="1">
    <citation type="submission" date="2017-06" db="EMBL/GenBank/DDBJ databases">
        <title>Genome analysis of Fimbriiglobus ruber SP5, the first member of the order Planctomycetales with confirmed chitinolytic capability.</title>
        <authorList>
            <person name="Ravin N.V."/>
            <person name="Rakitin A.L."/>
            <person name="Ivanova A.A."/>
            <person name="Beletsky A.V."/>
            <person name="Kulichevskaya I.S."/>
            <person name="Mardanov A.V."/>
            <person name="Dedysh S.N."/>
        </authorList>
    </citation>
    <scope>NUCLEOTIDE SEQUENCE [LARGE SCALE GENOMIC DNA]</scope>
    <source>
        <strain evidence="8">SP5</strain>
    </source>
</reference>